<dbReference type="KEGG" id="sphv:F9278_37050"/>
<evidence type="ECO:0000313" key="2">
    <source>
        <dbReference type="Proteomes" id="UP000327294"/>
    </source>
</evidence>
<evidence type="ECO:0000313" key="1">
    <source>
        <dbReference type="EMBL" id="QFR00875.1"/>
    </source>
</evidence>
<dbReference type="EMBL" id="CP045096">
    <property type="protein sequence ID" value="QFR00875.1"/>
    <property type="molecule type" value="Genomic_DNA"/>
</dbReference>
<dbReference type="Proteomes" id="UP000327294">
    <property type="component" value="Chromosome"/>
</dbReference>
<gene>
    <name evidence="1" type="ORF">F9278_37050</name>
</gene>
<protein>
    <submittedName>
        <fullName evidence="1">Uncharacterized protein</fullName>
    </submittedName>
</protein>
<proteinExistence type="predicted"/>
<name>A0A5P8KCY5_9ACTN</name>
<accession>A0A5P8KCY5</accession>
<reference evidence="1 2" key="1">
    <citation type="submission" date="2019-10" db="EMBL/GenBank/DDBJ databases">
        <title>Streptomyces sp. strain GY16 isolated from leaves of Broussonetia papyrifera.</title>
        <authorList>
            <person name="Mo P."/>
        </authorList>
    </citation>
    <scope>NUCLEOTIDE SEQUENCE [LARGE SCALE GENOMIC DNA]</scope>
    <source>
        <strain evidence="1 2">GY16</strain>
    </source>
</reference>
<organism evidence="1 2">
    <name type="scientific">Streptomyces phaeolivaceus</name>
    <dbReference type="NCBI Taxonomy" id="2653200"/>
    <lineage>
        <taxon>Bacteria</taxon>
        <taxon>Bacillati</taxon>
        <taxon>Actinomycetota</taxon>
        <taxon>Actinomycetes</taxon>
        <taxon>Kitasatosporales</taxon>
        <taxon>Streptomycetaceae</taxon>
        <taxon>Streptomyces</taxon>
    </lineage>
</organism>
<dbReference type="RefSeq" id="WP_152172198.1">
    <property type="nucleotide sequence ID" value="NZ_CP045096.1"/>
</dbReference>
<sequence length="69" mass="7651">MSEAAADHIADHIETANLSAIFSSLQVYLPLDNHMQATGWGAFAVCFNSFTQAWKLAENRLHIIDCKSK</sequence>
<keyword evidence="2" id="KW-1185">Reference proteome</keyword>
<dbReference type="AlphaFoldDB" id="A0A5P8KCY5"/>